<feature type="region of interest" description="Disordered" evidence="1">
    <location>
        <begin position="1"/>
        <end position="55"/>
    </location>
</feature>
<keyword evidence="3" id="KW-1185">Reference proteome</keyword>
<proteinExistence type="predicted"/>
<evidence type="ECO:0000256" key="1">
    <source>
        <dbReference type="SAM" id="MobiDB-lite"/>
    </source>
</evidence>
<dbReference type="EMBL" id="MG189906">
    <property type="protein sequence ID" value="ATS92362.1"/>
    <property type="molecule type" value="Genomic_DNA"/>
</dbReference>
<evidence type="ECO:0000313" key="2">
    <source>
        <dbReference type="EMBL" id="ATS92362.1"/>
    </source>
</evidence>
<protein>
    <submittedName>
        <fullName evidence="2">Uncharacterized protein</fullName>
    </submittedName>
</protein>
<evidence type="ECO:0000313" key="3">
    <source>
        <dbReference type="Proteomes" id="UP000241675"/>
    </source>
</evidence>
<sequence length="123" mass="13226">MGVKMGKSGDSAAPKEKNYEQHLFSGEASGQVTVTKKKGSDPEKTVVAGVSTSESPGQVIPAHELVQLEIQGGKTINLGNYESAKINVSLRVPCTMQTLPDMYNFATAWVNEKIEEMIKGETP</sequence>
<gene>
    <name evidence="2" type="ORF">DLP05_061</name>
</gene>
<accession>A0A2D2W2J4</accession>
<reference evidence="3" key="1">
    <citation type="submission" date="2017-10" db="EMBL/GenBank/DDBJ databases">
        <authorList>
            <person name="Peters D.L."/>
        </authorList>
    </citation>
    <scope>NUCLEOTIDE SEQUENCE [LARGE SCALE GENOMIC DNA]</scope>
</reference>
<reference evidence="2 3" key="2">
    <citation type="submission" date="2017-11" db="EMBL/GenBank/DDBJ databases">
        <title>Lysogenic conversion of Stenotrophomonas maltophilia by temperate phage DLP4.</title>
        <authorList>
            <person name="Dennis J."/>
            <person name="Stothard P."/>
        </authorList>
    </citation>
    <scope>NUCLEOTIDE SEQUENCE [LARGE SCALE GENOMIC DNA]</scope>
</reference>
<name>A0A2D2W2J4_9CAUD</name>
<organism evidence="2 3">
    <name type="scientific">Stenotrophomonas phage vB_SmaS_DLP_5</name>
    <dbReference type="NCBI Taxonomy" id="2044561"/>
    <lineage>
        <taxon>Viruses</taxon>
        <taxon>Duplodnaviria</taxon>
        <taxon>Heunggongvirae</taxon>
        <taxon>Uroviricota</taxon>
        <taxon>Caudoviricetes</taxon>
        <taxon>Delepquintavirus</taxon>
        <taxon>Delepquintavirus DLP5</taxon>
    </lineage>
</organism>
<dbReference type="Proteomes" id="UP000241675">
    <property type="component" value="Segment"/>
</dbReference>